<sequence>MKSSVNARLPRFTEEESKKLQGSLDFVGLNYYTAYYVQNASEELDPSLR</sequence>
<gene>
    <name evidence="5" type="ORF">KP509_31G019700</name>
</gene>
<organism evidence="5 6">
    <name type="scientific">Ceratopteris richardii</name>
    <name type="common">Triangle waterfern</name>
    <dbReference type="NCBI Taxonomy" id="49495"/>
    <lineage>
        <taxon>Eukaryota</taxon>
        <taxon>Viridiplantae</taxon>
        <taxon>Streptophyta</taxon>
        <taxon>Embryophyta</taxon>
        <taxon>Tracheophyta</taxon>
        <taxon>Polypodiopsida</taxon>
        <taxon>Polypodiidae</taxon>
        <taxon>Polypodiales</taxon>
        <taxon>Pteridineae</taxon>
        <taxon>Pteridaceae</taxon>
        <taxon>Parkerioideae</taxon>
        <taxon>Ceratopteris</taxon>
    </lineage>
</organism>
<dbReference type="SUPFAM" id="SSF51445">
    <property type="entry name" value="(Trans)glycosidases"/>
    <property type="match status" value="1"/>
</dbReference>
<dbReference type="PANTHER" id="PTHR10353:SF137">
    <property type="entry name" value="MYROSINASE 3-RELATED"/>
    <property type="match status" value="1"/>
</dbReference>
<keyword evidence="6" id="KW-1185">Reference proteome</keyword>
<dbReference type="InterPro" id="IPR001360">
    <property type="entry name" value="Glyco_hydro_1"/>
</dbReference>
<name>A0A8T2QVY8_CERRI</name>
<comment type="similarity">
    <text evidence="1 4">Belongs to the glycosyl hydrolase 1 family.</text>
</comment>
<comment type="caution">
    <text evidence="5">The sequence shown here is derived from an EMBL/GenBank/DDBJ whole genome shotgun (WGS) entry which is preliminary data.</text>
</comment>
<accession>A0A8T2QVY8</accession>
<evidence type="ECO:0000256" key="3">
    <source>
        <dbReference type="ARBA" id="ARBA00023295"/>
    </source>
</evidence>
<dbReference type="Gene3D" id="3.20.20.80">
    <property type="entry name" value="Glycosidases"/>
    <property type="match status" value="1"/>
</dbReference>
<evidence type="ECO:0000256" key="4">
    <source>
        <dbReference type="RuleBase" id="RU003690"/>
    </source>
</evidence>
<evidence type="ECO:0000313" key="6">
    <source>
        <dbReference type="Proteomes" id="UP000825935"/>
    </source>
</evidence>
<dbReference type="EMBL" id="CM035436">
    <property type="protein sequence ID" value="KAH7288262.1"/>
    <property type="molecule type" value="Genomic_DNA"/>
</dbReference>
<evidence type="ECO:0008006" key="7">
    <source>
        <dbReference type="Google" id="ProtNLM"/>
    </source>
</evidence>
<keyword evidence="2" id="KW-0378">Hydrolase</keyword>
<dbReference type="GO" id="GO:0008422">
    <property type="term" value="F:beta-glucosidase activity"/>
    <property type="evidence" value="ECO:0007669"/>
    <property type="project" value="TreeGrafter"/>
</dbReference>
<dbReference type="Pfam" id="PF00232">
    <property type="entry name" value="Glyco_hydro_1"/>
    <property type="match status" value="1"/>
</dbReference>
<reference evidence="5" key="1">
    <citation type="submission" date="2021-08" db="EMBL/GenBank/DDBJ databases">
        <title>WGS assembly of Ceratopteris richardii.</title>
        <authorList>
            <person name="Marchant D.B."/>
            <person name="Chen G."/>
            <person name="Jenkins J."/>
            <person name="Shu S."/>
            <person name="Leebens-Mack J."/>
            <person name="Grimwood J."/>
            <person name="Schmutz J."/>
            <person name="Soltis P."/>
            <person name="Soltis D."/>
            <person name="Chen Z.-H."/>
        </authorList>
    </citation>
    <scope>NUCLEOTIDE SEQUENCE</scope>
    <source>
        <strain evidence="5">Whitten #5841</strain>
        <tissue evidence="5">Leaf</tissue>
    </source>
</reference>
<dbReference type="OrthoDB" id="65569at2759"/>
<dbReference type="GO" id="GO:0005975">
    <property type="term" value="P:carbohydrate metabolic process"/>
    <property type="evidence" value="ECO:0007669"/>
    <property type="project" value="InterPro"/>
</dbReference>
<evidence type="ECO:0000256" key="1">
    <source>
        <dbReference type="ARBA" id="ARBA00010838"/>
    </source>
</evidence>
<evidence type="ECO:0000256" key="2">
    <source>
        <dbReference type="ARBA" id="ARBA00022801"/>
    </source>
</evidence>
<evidence type="ECO:0000313" key="5">
    <source>
        <dbReference type="EMBL" id="KAH7288262.1"/>
    </source>
</evidence>
<dbReference type="AlphaFoldDB" id="A0A8T2QVY8"/>
<keyword evidence="3" id="KW-0326">Glycosidase</keyword>
<dbReference type="Proteomes" id="UP000825935">
    <property type="component" value="Chromosome 31"/>
</dbReference>
<dbReference type="PANTHER" id="PTHR10353">
    <property type="entry name" value="GLYCOSYL HYDROLASE"/>
    <property type="match status" value="1"/>
</dbReference>
<proteinExistence type="inferred from homology"/>
<dbReference type="InterPro" id="IPR017853">
    <property type="entry name" value="GH"/>
</dbReference>
<protein>
    <recommendedName>
        <fullName evidence="7">Beta-glucosidase</fullName>
    </recommendedName>
</protein>